<dbReference type="Gene3D" id="1.10.8.60">
    <property type="match status" value="1"/>
</dbReference>
<feature type="domain" description="AAA+ ATPase" evidence="6">
    <location>
        <begin position="119"/>
        <end position="251"/>
    </location>
</feature>
<dbReference type="GO" id="GO:0005524">
    <property type="term" value="F:ATP binding"/>
    <property type="evidence" value="ECO:0007669"/>
    <property type="project" value="UniProtKB-KW"/>
</dbReference>
<proteinExistence type="inferred from homology"/>
<dbReference type="EC" id="3.4.24.-" evidence="7"/>
<dbReference type="GO" id="GO:0008237">
    <property type="term" value="F:metallopeptidase activity"/>
    <property type="evidence" value="ECO:0007669"/>
    <property type="project" value="UniProtKB-KW"/>
</dbReference>
<evidence type="ECO:0000256" key="4">
    <source>
        <dbReference type="RuleBase" id="RU003651"/>
    </source>
</evidence>
<dbReference type="InterPro" id="IPR027417">
    <property type="entry name" value="P-loop_NTPase"/>
</dbReference>
<name>A0A011NS75_9PROT</name>
<comment type="caution">
    <text evidence="7">The sequence shown here is derived from an EMBL/GenBank/DDBJ whole genome shotgun (WGS) entry which is preliminary data.</text>
</comment>
<dbReference type="Proteomes" id="UP000021816">
    <property type="component" value="Unassembled WGS sequence"/>
</dbReference>
<dbReference type="GO" id="GO:0006508">
    <property type="term" value="P:proteolysis"/>
    <property type="evidence" value="ECO:0007669"/>
    <property type="project" value="UniProtKB-KW"/>
</dbReference>
<keyword evidence="7" id="KW-0645">Protease</keyword>
<dbReference type="InterPro" id="IPR003959">
    <property type="entry name" value="ATPase_AAA_core"/>
</dbReference>
<dbReference type="Gene3D" id="3.40.50.300">
    <property type="entry name" value="P-loop containing nucleotide triphosphate hydrolases"/>
    <property type="match status" value="1"/>
</dbReference>
<comment type="similarity">
    <text evidence="1 4">Belongs to the AAA ATPase family.</text>
</comment>
<dbReference type="STRING" id="1454003.AW10_03280"/>
<dbReference type="GO" id="GO:0016887">
    <property type="term" value="F:ATP hydrolysis activity"/>
    <property type="evidence" value="ECO:0007669"/>
    <property type="project" value="InterPro"/>
</dbReference>
<dbReference type="SUPFAM" id="SSF52540">
    <property type="entry name" value="P-loop containing nucleoside triphosphate hydrolases"/>
    <property type="match status" value="1"/>
</dbReference>
<evidence type="ECO:0000313" key="8">
    <source>
        <dbReference type="Proteomes" id="UP000021816"/>
    </source>
</evidence>
<dbReference type="PANTHER" id="PTHR23073">
    <property type="entry name" value="26S PROTEASOME REGULATORY SUBUNIT"/>
    <property type="match status" value="1"/>
</dbReference>
<organism evidence="7 8">
    <name type="scientific">Candidatus Accumulibacter appositus</name>
    <dbReference type="NCBI Taxonomy" id="1454003"/>
    <lineage>
        <taxon>Bacteria</taxon>
        <taxon>Pseudomonadati</taxon>
        <taxon>Pseudomonadota</taxon>
        <taxon>Betaproteobacteria</taxon>
        <taxon>Candidatus Accumulibacter</taxon>
    </lineage>
</organism>
<evidence type="ECO:0000256" key="2">
    <source>
        <dbReference type="ARBA" id="ARBA00022741"/>
    </source>
</evidence>
<evidence type="ECO:0000256" key="3">
    <source>
        <dbReference type="ARBA" id="ARBA00022840"/>
    </source>
</evidence>
<evidence type="ECO:0000313" key="7">
    <source>
        <dbReference type="EMBL" id="EXI78196.1"/>
    </source>
</evidence>
<dbReference type="InterPro" id="IPR050221">
    <property type="entry name" value="26S_Proteasome_ATPase"/>
</dbReference>
<reference evidence="7 8" key="1">
    <citation type="submission" date="2014-02" db="EMBL/GenBank/DDBJ databases">
        <title>Expanding our view of genomic diversity in Candidatus Accumulibacter clades.</title>
        <authorList>
            <person name="Skennerton C.T."/>
            <person name="Barr J.J."/>
            <person name="Slater F.R."/>
            <person name="Bond P.L."/>
            <person name="Tyson G.W."/>
        </authorList>
    </citation>
    <scope>NUCLEOTIDE SEQUENCE [LARGE SCALE GENOMIC DNA]</scope>
    <source>
        <strain evidence="8">BA-92</strain>
    </source>
</reference>
<feature type="region of interest" description="Disordered" evidence="5">
    <location>
        <begin position="363"/>
        <end position="389"/>
    </location>
</feature>
<accession>A0A011NS75</accession>
<dbReference type="Pfam" id="PF00004">
    <property type="entry name" value="AAA"/>
    <property type="match status" value="1"/>
</dbReference>
<dbReference type="PROSITE" id="PS00674">
    <property type="entry name" value="AAA"/>
    <property type="match status" value="1"/>
</dbReference>
<evidence type="ECO:0000259" key="6">
    <source>
        <dbReference type="SMART" id="SM00382"/>
    </source>
</evidence>
<dbReference type="AlphaFoldDB" id="A0A011NS75"/>
<dbReference type="PATRIC" id="fig|1454003.3.peg.3338"/>
<dbReference type="EMBL" id="JEMX01000078">
    <property type="protein sequence ID" value="EXI78196.1"/>
    <property type="molecule type" value="Genomic_DNA"/>
</dbReference>
<evidence type="ECO:0000256" key="5">
    <source>
        <dbReference type="SAM" id="MobiDB-lite"/>
    </source>
</evidence>
<keyword evidence="3 4" id="KW-0067">ATP-binding</keyword>
<protein>
    <submittedName>
        <fullName evidence="7">ATP-dependent zinc metalloprotease FtsH</fullName>
        <ecNumber evidence="7">3.4.24.-</ecNumber>
    </submittedName>
</protein>
<dbReference type="CDD" id="cd19481">
    <property type="entry name" value="RecA-like_protease"/>
    <property type="match status" value="1"/>
</dbReference>
<dbReference type="SMART" id="SM00382">
    <property type="entry name" value="AAA"/>
    <property type="match status" value="1"/>
</dbReference>
<dbReference type="InterPro" id="IPR003593">
    <property type="entry name" value="AAA+_ATPase"/>
</dbReference>
<keyword evidence="2 4" id="KW-0547">Nucleotide-binding</keyword>
<dbReference type="InterPro" id="IPR003960">
    <property type="entry name" value="ATPase_AAA_CS"/>
</dbReference>
<keyword evidence="7" id="KW-0482">Metalloprotease</keyword>
<gene>
    <name evidence="7" type="primary">ftsH_1</name>
    <name evidence="7" type="ORF">AW10_03280</name>
</gene>
<keyword evidence="7" id="KW-0378">Hydrolase</keyword>
<sequence length="389" mass="42869">MDHLNEVLKILEGALQHNVRKAADYAGLLAEKLESDGEMRQAGMLRQKLARVPAQTLAPVSLQHSLPVDSESQLHTLDEELPARADIALVLPENAAERIEEFVQSTRATEKLAAAGIRHPARLLFSGPPGCGKTQAARLIAAELGLPLLTVRCDTLVSSLLGQTSRNLRRVFEHAENRPCVLFLDEFDALAKTRSDEREVGELQRIVISLLQNIDALAPETLLLAATNHAELLDRAVWRRFAWRVELSLPDVNLRAHIWAMKLGQYAHTDLSSATLAELSAGLSGAAIEHAAHDAIRAAILRGNDTIQPIDLLRRLGLVIAMHNGIQLDSREKEIEFLRNWAPRWLALRKLADYYGISVRQTNKAASGGQHEGQEGTPDSGRRPTGKRP</sequence>
<evidence type="ECO:0000256" key="1">
    <source>
        <dbReference type="ARBA" id="ARBA00006914"/>
    </source>
</evidence>